<reference evidence="3 4" key="1">
    <citation type="journal article" date="2016" name="Nat. Commun.">
        <title>Thousands of microbial genomes shed light on interconnected biogeochemical processes in an aquifer system.</title>
        <authorList>
            <person name="Anantharaman K."/>
            <person name="Brown C.T."/>
            <person name="Hug L.A."/>
            <person name="Sharon I."/>
            <person name="Castelle C.J."/>
            <person name="Probst A.J."/>
            <person name="Thomas B.C."/>
            <person name="Singh A."/>
            <person name="Wilkins M.J."/>
            <person name="Karaoz U."/>
            <person name="Brodie E.L."/>
            <person name="Williams K.H."/>
            <person name="Hubbard S.S."/>
            <person name="Banfield J.F."/>
        </authorList>
    </citation>
    <scope>NUCLEOTIDE SEQUENCE [LARGE SCALE GENOMIC DNA]</scope>
</reference>
<name>A0A1F7WKL3_9BACT</name>
<dbReference type="SUPFAM" id="SSF54523">
    <property type="entry name" value="Pili subunits"/>
    <property type="match status" value="1"/>
</dbReference>
<dbReference type="PRINTS" id="PR00813">
    <property type="entry name" value="BCTERIALGSPG"/>
</dbReference>
<protein>
    <recommendedName>
        <fullName evidence="5">Prepilin-type N-terminal cleavage/methylation domain-containing protein</fullName>
    </recommendedName>
</protein>
<keyword evidence="2" id="KW-0472">Membrane</keyword>
<dbReference type="PANTHER" id="PTHR30093">
    <property type="entry name" value="GENERAL SECRETION PATHWAY PROTEIN G"/>
    <property type="match status" value="1"/>
</dbReference>
<dbReference type="AlphaFoldDB" id="A0A1F7WKL3"/>
<organism evidence="3 4">
    <name type="scientific">Candidatus Wallbacteria bacterium GWC2_49_35</name>
    <dbReference type="NCBI Taxonomy" id="1817813"/>
    <lineage>
        <taxon>Bacteria</taxon>
        <taxon>Candidatus Walliibacteriota</taxon>
    </lineage>
</organism>
<dbReference type="GO" id="GO:0015628">
    <property type="term" value="P:protein secretion by the type II secretion system"/>
    <property type="evidence" value="ECO:0007669"/>
    <property type="project" value="InterPro"/>
</dbReference>
<keyword evidence="2" id="KW-1133">Transmembrane helix</keyword>
<dbReference type="STRING" id="1817813.A2008_08090"/>
<evidence type="ECO:0000313" key="4">
    <source>
        <dbReference type="Proteomes" id="UP000178735"/>
    </source>
</evidence>
<feature type="transmembrane region" description="Helical" evidence="2">
    <location>
        <begin position="12"/>
        <end position="36"/>
    </location>
</feature>
<keyword evidence="1" id="KW-0488">Methylation</keyword>
<proteinExistence type="predicted"/>
<comment type="caution">
    <text evidence="3">The sequence shown here is derived from an EMBL/GenBank/DDBJ whole genome shotgun (WGS) entry which is preliminary data.</text>
</comment>
<dbReference type="Pfam" id="PF07963">
    <property type="entry name" value="N_methyl"/>
    <property type="match status" value="1"/>
</dbReference>
<evidence type="ECO:0000256" key="2">
    <source>
        <dbReference type="SAM" id="Phobius"/>
    </source>
</evidence>
<keyword evidence="2" id="KW-0812">Transmembrane</keyword>
<dbReference type="InterPro" id="IPR000983">
    <property type="entry name" value="Bac_GSPG_pilin"/>
</dbReference>
<dbReference type="InterPro" id="IPR012902">
    <property type="entry name" value="N_methyl_site"/>
</dbReference>
<accession>A0A1F7WKL3</accession>
<sequence>MMNNIRTKSGAGFTLIELMIVIAIIGILAAIAVPNFNRARAQAKKKSCVANMKTIEGAVELYQMENGTQGNLTPQQLQTNGYLKSEPKCPSDTATSYSITIGAGTGAMTDVECKAGGTYAHGKLSLQETTDKTKGL</sequence>
<gene>
    <name evidence="3" type="ORF">A2008_08090</name>
</gene>
<dbReference type="Gene3D" id="3.30.700.10">
    <property type="entry name" value="Glycoprotein, Type 4 Pilin"/>
    <property type="match status" value="1"/>
</dbReference>
<evidence type="ECO:0008006" key="5">
    <source>
        <dbReference type="Google" id="ProtNLM"/>
    </source>
</evidence>
<dbReference type="InterPro" id="IPR045584">
    <property type="entry name" value="Pilin-like"/>
</dbReference>
<dbReference type="GO" id="GO:0015627">
    <property type="term" value="C:type II protein secretion system complex"/>
    <property type="evidence" value="ECO:0007669"/>
    <property type="project" value="InterPro"/>
</dbReference>
<dbReference type="PROSITE" id="PS00409">
    <property type="entry name" value="PROKAR_NTER_METHYL"/>
    <property type="match status" value="1"/>
</dbReference>
<dbReference type="Proteomes" id="UP000178735">
    <property type="component" value="Unassembled WGS sequence"/>
</dbReference>
<dbReference type="NCBIfam" id="TIGR02532">
    <property type="entry name" value="IV_pilin_GFxxxE"/>
    <property type="match status" value="1"/>
</dbReference>
<evidence type="ECO:0000256" key="1">
    <source>
        <dbReference type="ARBA" id="ARBA00022481"/>
    </source>
</evidence>
<dbReference type="EMBL" id="MGFH01000172">
    <property type="protein sequence ID" value="OGM03350.1"/>
    <property type="molecule type" value="Genomic_DNA"/>
</dbReference>
<evidence type="ECO:0000313" key="3">
    <source>
        <dbReference type="EMBL" id="OGM03350.1"/>
    </source>
</evidence>